<dbReference type="Pfam" id="PF00271">
    <property type="entry name" value="Helicase_C"/>
    <property type="match status" value="1"/>
</dbReference>
<dbReference type="InterPro" id="IPR050547">
    <property type="entry name" value="DEAD_box_RNA_helicases"/>
</dbReference>
<evidence type="ECO:0000259" key="5">
    <source>
        <dbReference type="PROSITE" id="PS51192"/>
    </source>
</evidence>
<keyword evidence="1" id="KW-0547">Nucleotide-binding</keyword>
<evidence type="ECO:0000256" key="1">
    <source>
        <dbReference type="ARBA" id="ARBA00022741"/>
    </source>
</evidence>
<keyword evidence="8" id="KW-1185">Reference proteome</keyword>
<dbReference type="GO" id="GO:0005524">
    <property type="term" value="F:ATP binding"/>
    <property type="evidence" value="ECO:0007669"/>
    <property type="project" value="UniProtKB-KW"/>
</dbReference>
<dbReference type="GO" id="GO:0033592">
    <property type="term" value="F:RNA strand annealing activity"/>
    <property type="evidence" value="ECO:0007669"/>
    <property type="project" value="TreeGrafter"/>
</dbReference>
<dbReference type="PANTHER" id="PTHR47963">
    <property type="entry name" value="DEAD-BOX ATP-DEPENDENT RNA HELICASE 47, MITOCHONDRIAL"/>
    <property type="match status" value="1"/>
</dbReference>
<dbReference type="AlphaFoldDB" id="A0A1E8GR78"/>
<gene>
    <name evidence="7" type="ORF">BG261_01160</name>
</gene>
<dbReference type="GO" id="GO:0003724">
    <property type="term" value="F:RNA helicase activity"/>
    <property type="evidence" value="ECO:0007669"/>
    <property type="project" value="TreeGrafter"/>
</dbReference>
<evidence type="ECO:0000313" key="8">
    <source>
        <dbReference type="Proteomes" id="UP000178622"/>
    </source>
</evidence>
<comment type="caution">
    <text evidence="7">The sequence shown here is derived from an EMBL/GenBank/DDBJ whole genome shotgun (WGS) entry which is preliminary data.</text>
</comment>
<dbReference type="GO" id="GO:0005829">
    <property type="term" value="C:cytosol"/>
    <property type="evidence" value="ECO:0007669"/>
    <property type="project" value="TreeGrafter"/>
</dbReference>
<dbReference type="SMART" id="SM00487">
    <property type="entry name" value="DEXDc"/>
    <property type="match status" value="1"/>
</dbReference>
<dbReference type="CDD" id="cd18787">
    <property type="entry name" value="SF2_C_DEAD"/>
    <property type="match status" value="1"/>
</dbReference>
<accession>A0A1E8GR78</accession>
<dbReference type="GO" id="GO:0016787">
    <property type="term" value="F:hydrolase activity"/>
    <property type="evidence" value="ECO:0007669"/>
    <property type="project" value="UniProtKB-KW"/>
</dbReference>
<organism evidence="7 8">
    <name type="scientific">Floricoccus tropicus</name>
    <dbReference type="NCBI Taxonomy" id="1859473"/>
    <lineage>
        <taxon>Bacteria</taxon>
        <taxon>Bacillati</taxon>
        <taxon>Bacillota</taxon>
        <taxon>Bacilli</taxon>
        <taxon>Lactobacillales</taxon>
        <taxon>Streptococcaceae</taxon>
        <taxon>Floricoccus</taxon>
    </lineage>
</organism>
<dbReference type="CDD" id="cd00268">
    <property type="entry name" value="DEADc"/>
    <property type="match status" value="1"/>
</dbReference>
<feature type="domain" description="Helicase C-terminal" evidence="6">
    <location>
        <begin position="221"/>
        <end position="380"/>
    </location>
</feature>
<dbReference type="EMBL" id="MKIR01000001">
    <property type="protein sequence ID" value="OFI50516.1"/>
    <property type="molecule type" value="Genomic_DNA"/>
</dbReference>
<dbReference type="Proteomes" id="UP000178622">
    <property type="component" value="Unassembled WGS sequence"/>
</dbReference>
<dbReference type="GO" id="GO:0005840">
    <property type="term" value="C:ribosome"/>
    <property type="evidence" value="ECO:0007669"/>
    <property type="project" value="TreeGrafter"/>
</dbReference>
<dbReference type="SUPFAM" id="SSF52540">
    <property type="entry name" value="P-loop containing nucleoside triphosphate hydrolases"/>
    <property type="match status" value="1"/>
</dbReference>
<evidence type="ECO:0000256" key="2">
    <source>
        <dbReference type="ARBA" id="ARBA00022801"/>
    </source>
</evidence>
<reference evidence="8" key="1">
    <citation type="submission" date="2016-09" db="EMBL/GenBank/DDBJ databases">
        <title>Draft genome sequence of a novel species of the family Streptococcaceae isolated from flowers.</title>
        <authorList>
            <person name="Chuah L.-O."/>
            <person name="Yap K.-P."/>
            <person name="Thong K.L."/>
            <person name="Liong M.T."/>
            <person name="Ahmad R."/>
            <person name="Rusul G."/>
        </authorList>
    </citation>
    <scope>NUCLEOTIDE SEQUENCE [LARGE SCALE GENOMIC DNA]</scope>
    <source>
        <strain evidence="8">DF1</strain>
    </source>
</reference>
<dbReference type="InterPro" id="IPR011545">
    <property type="entry name" value="DEAD/DEAH_box_helicase_dom"/>
</dbReference>
<keyword evidence="2" id="KW-0378">Hydrolase</keyword>
<dbReference type="SMART" id="SM00490">
    <property type="entry name" value="HELICc"/>
    <property type="match status" value="1"/>
</dbReference>
<dbReference type="Pfam" id="PF00270">
    <property type="entry name" value="DEAD"/>
    <property type="match status" value="1"/>
</dbReference>
<keyword evidence="4" id="KW-0067">ATP-binding</keyword>
<dbReference type="InterPro" id="IPR044742">
    <property type="entry name" value="DEAD/DEAH_RhlB"/>
</dbReference>
<dbReference type="InterPro" id="IPR014001">
    <property type="entry name" value="Helicase_ATP-bd"/>
</dbReference>
<dbReference type="PANTHER" id="PTHR47963:SF7">
    <property type="entry name" value="ATP-DEPENDENT RNA HELICASE YFML-RELATED"/>
    <property type="match status" value="1"/>
</dbReference>
<evidence type="ECO:0000256" key="3">
    <source>
        <dbReference type="ARBA" id="ARBA00022806"/>
    </source>
</evidence>
<dbReference type="STRING" id="1859473.BG261_01160"/>
<proteinExistence type="predicted"/>
<evidence type="ECO:0000256" key="4">
    <source>
        <dbReference type="ARBA" id="ARBA00022840"/>
    </source>
</evidence>
<dbReference type="InterPro" id="IPR001650">
    <property type="entry name" value="Helicase_C-like"/>
</dbReference>
<dbReference type="GO" id="GO:0009409">
    <property type="term" value="P:response to cold"/>
    <property type="evidence" value="ECO:0007669"/>
    <property type="project" value="TreeGrafter"/>
</dbReference>
<evidence type="ECO:0000313" key="7">
    <source>
        <dbReference type="EMBL" id="OFI50516.1"/>
    </source>
</evidence>
<sequence length="380" mass="42486">MLELNLRLIKMIDNNTLPEAWQKQLEELGFNEFTAVQEESFEPLKDGMNVIATSPTGTGKTLAYLLPLLLNVKKGGGQQLLILAPNSELAGQIHDVTKTWAEPLGLKASLVIAGASLKRQIERLKKAPEIVIATPGRALELVKDKKIKMTAINTIVLDEVDQLVEDGQFNFVKPIINRTPKDYQFAFYSATADSQLEKIQQIAENKLSNLVEINVTETDSNVEHIFVEVEKRKKVDFLRQLAHLPNMRGLVFFNKLDDLGNAEQKLQYQGIDAQSLASDIGGRFRKVLLDKFKNGEITLLLATDLLARGIDIENLDYVINFDVPVTEESYLHRAGRTGRMGKDGTVLSIISSPIEKKNLKKLANDPQEKILKAQQFVGKK</sequence>
<dbReference type="InterPro" id="IPR027417">
    <property type="entry name" value="P-loop_NTPase"/>
</dbReference>
<feature type="domain" description="Helicase ATP-binding" evidence="5">
    <location>
        <begin position="41"/>
        <end position="210"/>
    </location>
</feature>
<protein>
    <submittedName>
        <fullName evidence="7">RNA helicase</fullName>
    </submittedName>
</protein>
<name>A0A1E8GR78_9LACT</name>
<evidence type="ECO:0000259" key="6">
    <source>
        <dbReference type="PROSITE" id="PS51194"/>
    </source>
</evidence>
<dbReference type="Gene3D" id="3.40.50.300">
    <property type="entry name" value="P-loop containing nucleotide triphosphate hydrolases"/>
    <property type="match status" value="2"/>
</dbReference>
<dbReference type="PROSITE" id="PS51192">
    <property type="entry name" value="HELICASE_ATP_BIND_1"/>
    <property type="match status" value="1"/>
</dbReference>
<keyword evidence="3 7" id="KW-0347">Helicase</keyword>
<dbReference type="PROSITE" id="PS51194">
    <property type="entry name" value="HELICASE_CTER"/>
    <property type="match status" value="1"/>
</dbReference>
<dbReference type="OrthoDB" id="9805696at2"/>